<evidence type="ECO:0000313" key="7">
    <source>
        <dbReference type="Proteomes" id="UP000485058"/>
    </source>
</evidence>
<organism evidence="6 7">
    <name type="scientific">Haematococcus lacustris</name>
    <name type="common">Green alga</name>
    <name type="synonym">Haematococcus pluvialis</name>
    <dbReference type="NCBI Taxonomy" id="44745"/>
    <lineage>
        <taxon>Eukaryota</taxon>
        <taxon>Viridiplantae</taxon>
        <taxon>Chlorophyta</taxon>
        <taxon>core chlorophytes</taxon>
        <taxon>Chlorophyceae</taxon>
        <taxon>CS clade</taxon>
        <taxon>Chlamydomonadales</taxon>
        <taxon>Haematococcaceae</taxon>
        <taxon>Haematococcus</taxon>
    </lineage>
</organism>
<dbReference type="AlphaFoldDB" id="A0A6A0A8X7"/>
<dbReference type="Proteomes" id="UP000485058">
    <property type="component" value="Unassembled WGS sequence"/>
</dbReference>
<keyword evidence="5" id="KW-0418">Kinase</keyword>
<dbReference type="GO" id="GO:0005737">
    <property type="term" value="C:cytoplasm"/>
    <property type="evidence" value="ECO:0007669"/>
    <property type="project" value="UniProtKB-SubCell"/>
</dbReference>
<comment type="caution">
    <text evidence="6">The sequence shown here is derived from an EMBL/GenBank/DDBJ whole genome shotgun (WGS) entry which is preliminary data.</text>
</comment>
<dbReference type="EMBL" id="BLLF01004078">
    <property type="protein sequence ID" value="GFH28873.1"/>
    <property type="molecule type" value="Genomic_DNA"/>
</dbReference>
<sequence length="80" mass="8831">MMAGFQELVPLTPLELHSLPLLLRARLCLSLSHGRVAAQRTPGNAQYLLLTQQPGWRLLELLHTAPHISQWDPARTASGA</sequence>
<proteinExistence type="inferred from homology"/>
<dbReference type="InterPro" id="IPR011009">
    <property type="entry name" value="Kinase-like_dom_sf"/>
</dbReference>
<dbReference type="GO" id="GO:0019202">
    <property type="term" value="F:amino acid kinase activity"/>
    <property type="evidence" value="ECO:0007669"/>
    <property type="project" value="TreeGrafter"/>
</dbReference>
<accession>A0A6A0A8X7</accession>
<evidence type="ECO:0000256" key="3">
    <source>
        <dbReference type="ARBA" id="ARBA00022490"/>
    </source>
</evidence>
<keyword evidence="4" id="KW-0808">Transferase</keyword>
<evidence type="ECO:0000256" key="2">
    <source>
        <dbReference type="ARBA" id="ARBA00006219"/>
    </source>
</evidence>
<comment type="similarity">
    <text evidence="2">Belongs to the aminoglycoside phosphotransferase family.</text>
</comment>
<comment type="subcellular location">
    <subcellularLocation>
        <location evidence="1">Cytoplasm</location>
    </subcellularLocation>
</comment>
<keyword evidence="3" id="KW-0963">Cytoplasm</keyword>
<keyword evidence="7" id="KW-1185">Reference proteome</keyword>
<protein>
    <submittedName>
        <fullName evidence="6">APH domain-containing protein</fullName>
    </submittedName>
</protein>
<dbReference type="SUPFAM" id="SSF56112">
    <property type="entry name" value="Protein kinase-like (PK-like)"/>
    <property type="match status" value="1"/>
</dbReference>
<gene>
    <name evidence="6" type="ORF">HaLaN_27435</name>
</gene>
<dbReference type="PANTHER" id="PTHR21064:SF1">
    <property type="entry name" value="HYDROXYLYSINE KINASE"/>
    <property type="match status" value="1"/>
</dbReference>
<evidence type="ECO:0000256" key="1">
    <source>
        <dbReference type="ARBA" id="ARBA00004496"/>
    </source>
</evidence>
<evidence type="ECO:0000313" key="6">
    <source>
        <dbReference type="EMBL" id="GFH28873.1"/>
    </source>
</evidence>
<dbReference type="InterPro" id="IPR050249">
    <property type="entry name" value="Pseudomonas-type_ThrB"/>
</dbReference>
<evidence type="ECO:0000256" key="4">
    <source>
        <dbReference type="ARBA" id="ARBA00022679"/>
    </source>
</evidence>
<evidence type="ECO:0000256" key="5">
    <source>
        <dbReference type="ARBA" id="ARBA00022777"/>
    </source>
</evidence>
<dbReference type="PANTHER" id="PTHR21064">
    <property type="entry name" value="AMINOGLYCOSIDE PHOSPHOTRANSFERASE DOMAIN-CONTAINING PROTEIN-RELATED"/>
    <property type="match status" value="1"/>
</dbReference>
<reference evidence="6 7" key="1">
    <citation type="submission" date="2020-02" db="EMBL/GenBank/DDBJ databases">
        <title>Draft genome sequence of Haematococcus lacustris strain NIES-144.</title>
        <authorList>
            <person name="Morimoto D."/>
            <person name="Nakagawa S."/>
            <person name="Yoshida T."/>
            <person name="Sawayama S."/>
        </authorList>
    </citation>
    <scope>NUCLEOTIDE SEQUENCE [LARGE SCALE GENOMIC DNA]</scope>
    <source>
        <strain evidence="6 7">NIES-144</strain>
    </source>
</reference>
<name>A0A6A0A8X7_HAELA</name>